<dbReference type="Proteomes" id="UP000002051">
    <property type="component" value="Chromosome 3"/>
</dbReference>
<dbReference type="AlphaFoldDB" id="G7IYD8"/>
<dbReference type="EnsemblPlants" id="AES68270">
    <property type="protein sequence ID" value="AES68270"/>
    <property type="gene ID" value="MTR_3g005350"/>
</dbReference>
<dbReference type="PaxDb" id="3880-AES68270"/>
<accession>G7IYD8</accession>
<organism evidence="1 3">
    <name type="scientific">Medicago truncatula</name>
    <name type="common">Barrel medic</name>
    <name type="synonym">Medicago tribuloides</name>
    <dbReference type="NCBI Taxonomy" id="3880"/>
    <lineage>
        <taxon>Eukaryota</taxon>
        <taxon>Viridiplantae</taxon>
        <taxon>Streptophyta</taxon>
        <taxon>Embryophyta</taxon>
        <taxon>Tracheophyta</taxon>
        <taxon>Spermatophyta</taxon>
        <taxon>Magnoliopsida</taxon>
        <taxon>eudicotyledons</taxon>
        <taxon>Gunneridae</taxon>
        <taxon>Pentapetalae</taxon>
        <taxon>rosids</taxon>
        <taxon>fabids</taxon>
        <taxon>Fabales</taxon>
        <taxon>Fabaceae</taxon>
        <taxon>Papilionoideae</taxon>
        <taxon>50 kb inversion clade</taxon>
        <taxon>NPAAA clade</taxon>
        <taxon>Hologalegina</taxon>
        <taxon>IRL clade</taxon>
        <taxon>Trifolieae</taxon>
        <taxon>Medicago</taxon>
    </lineage>
</organism>
<dbReference type="HOGENOM" id="CLU_1962836_0_0_1"/>
<sequence>MVCQRIMVEKGVVVIGCDFSKFLGSCSAYMAELWRVLKGLKLARSRGFTRFELWIQRLVKRIIRLLEMNCCANTLANEGCNGGLSSIIYEICLDQSRHLLFTDGMEVVEPNQNKRVIFNLVWFGSLFH</sequence>
<reference evidence="2" key="3">
    <citation type="submission" date="2015-04" db="UniProtKB">
        <authorList>
            <consortium name="EnsemblPlants"/>
        </authorList>
    </citation>
    <scope>IDENTIFICATION</scope>
    <source>
        <strain evidence="2">cv. Jemalong A17</strain>
    </source>
</reference>
<name>G7IYD8_MEDTR</name>
<reference evidence="1 3" key="1">
    <citation type="journal article" date="2011" name="Nature">
        <title>The Medicago genome provides insight into the evolution of rhizobial symbioses.</title>
        <authorList>
            <person name="Young N.D."/>
            <person name="Debelle F."/>
            <person name="Oldroyd G.E."/>
            <person name="Geurts R."/>
            <person name="Cannon S.B."/>
            <person name="Udvardi M.K."/>
            <person name="Benedito V.A."/>
            <person name="Mayer K.F."/>
            <person name="Gouzy J."/>
            <person name="Schoof H."/>
            <person name="Van de Peer Y."/>
            <person name="Proost S."/>
            <person name="Cook D.R."/>
            <person name="Meyers B.C."/>
            <person name="Spannagl M."/>
            <person name="Cheung F."/>
            <person name="De Mita S."/>
            <person name="Krishnakumar V."/>
            <person name="Gundlach H."/>
            <person name="Zhou S."/>
            <person name="Mudge J."/>
            <person name="Bharti A.K."/>
            <person name="Murray J.D."/>
            <person name="Naoumkina M.A."/>
            <person name="Rosen B."/>
            <person name="Silverstein K.A."/>
            <person name="Tang H."/>
            <person name="Rombauts S."/>
            <person name="Zhao P.X."/>
            <person name="Zhou P."/>
            <person name="Barbe V."/>
            <person name="Bardou P."/>
            <person name="Bechner M."/>
            <person name="Bellec A."/>
            <person name="Berger A."/>
            <person name="Berges H."/>
            <person name="Bidwell S."/>
            <person name="Bisseling T."/>
            <person name="Choisne N."/>
            <person name="Couloux A."/>
            <person name="Denny R."/>
            <person name="Deshpande S."/>
            <person name="Dai X."/>
            <person name="Doyle J.J."/>
            <person name="Dudez A.M."/>
            <person name="Farmer A.D."/>
            <person name="Fouteau S."/>
            <person name="Franken C."/>
            <person name="Gibelin C."/>
            <person name="Gish J."/>
            <person name="Goldstein S."/>
            <person name="Gonzalez A.J."/>
            <person name="Green P.J."/>
            <person name="Hallab A."/>
            <person name="Hartog M."/>
            <person name="Hua A."/>
            <person name="Humphray S.J."/>
            <person name="Jeong D.H."/>
            <person name="Jing Y."/>
            <person name="Jocker A."/>
            <person name="Kenton S.M."/>
            <person name="Kim D.J."/>
            <person name="Klee K."/>
            <person name="Lai H."/>
            <person name="Lang C."/>
            <person name="Lin S."/>
            <person name="Macmil S.L."/>
            <person name="Magdelenat G."/>
            <person name="Matthews L."/>
            <person name="McCorrison J."/>
            <person name="Monaghan E.L."/>
            <person name="Mun J.H."/>
            <person name="Najar F.Z."/>
            <person name="Nicholson C."/>
            <person name="Noirot C."/>
            <person name="O'Bleness M."/>
            <person name="Paule C.R."/>
            <person name="Poulain J."/>
            <person name="Prion F."/>
            <person name="Qin B."/>
            <person name="Qu C."/>
            <person name="Retzel E.F."/>
            <person name="Riddle C."/>
            <person name="Sallet E."/>
            <person name="Samain S."/>
            <person name="Samson N."/>
            <person name="Sanders I."/>
            <person name="Saurat O."/>
            <person name="Scarpelli C."/>
            <person name="Schiex T."/>
            <person name="Segurens B."/>
            <person name="Severin A.J."/>
            <person name="Sherrier D.J."/>
            <person name="Shi R."/>
            <person name="Sims S."/>
            <person name="Singer S.R."/>
            <person name="Sinharoy S."/>
            <person name="Sterck L."/>
            <person name="Viollet A."/>
            <person name="Wang B.B."/>
            <person name="Wang K."/>
            <person name="Wang M."/>
            <person name="Wang X."/>
            <person name="Warfsmann J."/>
            <person name="Weissenbach J."/>
            <person name="White D.D."/>
            <person name="White J.D."/>
            <person name="Wiley G.B."/>
            <person name="Wincker P."/>
            <person name="Xing Y."/>
            <person name="Yang L."/>
            <person name="Yao Z."/>
            <person name="Ying F."/>
            <person name="Zhai J."/>
            <person name="Zhou L."/>
            <person name="Zuber A."/>
            <person name="Denarie J."/>
            <person name="Dixon R.A."/>
            <person name="May G.D."/>
            <person name="Schwartz D.C."/>
            <person name="Rogers J."/>
            <person name="Quetier F."/>
            <person name="Town C.D."/>
            <person name="Roe B.A."/>
        </authorList>
    </citation>
    <scope>NUCLEOTIDE SEQUENCE [LARGE SCALE GENOMIC DNA]</scope>
    <source>
        <strain evidence="1">A17</strain>
        <strain evidence="2 3">cv. Jemalong A17</strain>
    </source>
</reference>
<gene>
    <name evidence="1" type="ordered locus">MTR_3g005350</name>
</gene>
<evidence type="ECO:0000313" key="2">
    <source>
        <dbReference type="EnsemblPlants" id="AES68270"/>
    </source>
</evidence>
<evidence type="ECO:0000313" key="3">
    <source>
        <dbReference type="Proteomes" id="UP000002051"/>
    </source>
</evidence>
<keyword evidence="3" id="KW-1185">Reference proteome</keyword>
<proteinExistence type="predicted"/>
<evidence type="ECO:0000313" key="1">
    <source>
        <dbReference type="EMBL" id="AES68270.1"/>
    </source>
</evidence>
<protein>
    <submittedName>
        <fullName evidence="1 2">Uncharacterized protein</fullName>
    </submittedName>
</protein>
<dbReference type="EMBL" id="CM001219">
    <property type="protein sequence ID" value="AES68270.1"/>
    <property type="molecule type" value="Genomic_DNA"/>
</dbReference>
<reference evidence="1 3" key="2">
    <citation type="journal article" date="2014" name="BMC Genomics">
        <title>An improved genome release (version Mt4.0) for the model legume Medicago truncatula.</title>
        <authorList>
            <person name="Tang H."/>
            <person name="Krishnakumar V."/>
            <person name="Bidwell S."/>
            <person name="Rosen B."/>
            <person name="Chan A."/>
            <person name="Zhou S."/>
            <person name="Gentzbittel L."/>
            <person name="Childs K.L."/>
            <person name="Yandell M."/>
            <person name="Gundlach H."/>
            <person name="Mayer K.F."/>
            <person name="Schwartz D.C."/>
            <person name="Town C.D."/>
        </authorList>
    </citation>
    <scope>GENOME REANNOTATION</scope>
    <source>
        <strain evidence="2 3">cv. Jemalong A17</strain>
    </source>
</reference>